<dbReference type="GO" id="GO:0012505">
    <property type="term" value="C:endomembrane system"/>
    <property type="evidence" value="ECO:0007669"/>
    <property type="project" value="UniProtKB-SubCell"/>
</dbReference>
<keyword evidence="2" id="KW-0812">Transmembrane</keyword>
<keyword evidence="4" id="KW-0472">Membrane</keyword>
<evidence type="ECO:0000313" key="5">
    <source>
        <dbReference type="Ensembl" id="ENSSCAP00000021908.1"/>
    </source>
</evidence>
<dbReference type="InterPro" id="IPR003492">
    <property type="entry name" value="Battenin_disease_Cln3"/>
</dbReference>
<sequence>RGWGGAKWRRLLRGAREGRGEEQNGGTPRPHRILGLCNNLPYVVMLSAARDLLEPRPVSSHAHF</sequence>
<dbReference type="Pfam" id="PF02487">
    <property type="entry name" value="CLN3"/>
    <property type="match status" value="1"/>
</dbReference>
<evidence type="ECO:0000313" key="6">
    <source>
        <dbReference type="Proteomes" id="UP000694409"/>
    </source>
</evidence>
<dbReference type="AlphaFoldDB" id="A0A8C9NPD2"/>
<protein>
    <submittedName>
        <fullName evidence="5">Uncharacterized protein</fullName>
    </submittedName>
</protein>
<accession>A0A8C9NPD2</accession>
<reference evidence="5" key="2">
    <citation type="submission" date="2025-09" db="UniProtKB">
        <authorList>
            <consortium name="Ensembl"/>
        </authorList>
    </citation>
    <scope>IDENTIFICATION</scope>
</reference>
<dbReference type="Ensembl" id="ENSSCAT00000024408.1">
    <property type="protein sequence ID" value="ENSSCAP00000021908.1"/>
    <property type="gene ID" value="ENSSCAG00000015747.1"/>
</dbReference>
<dbReference type="GO" id="GO:0016020">
    <property type="term" value="C:membrane"/>
    <property type="evidence" value="ECO:0007669"/>
    <property type="project" value="InterPro"/>
</dbReference>
<comment type="subcellular location">
    <subcellularLocation>
        <location evidence="1">Endomembrane system</location>
        <topology evidence="1">Multi-pass membrane protein</topology>
    </subcellularLocation>
</comment>
<keyword evidence="3" id="KW-1133">Transmembrane helix</keyword>
<evidence type="ECO:0000256" key="3">
    <source>
        <dbReference type="ARBA" id="ARBA00022989"/>
    </source>
</evidence>
<proteinExistence type="predicted"/>
<organism evidence="5 6">
    <name type="scientific">Serinus canaria</name>
    <name type="common">Island canary</name>
    <name type="synonym">Fringilla canaria</name>
    <dbReference type="NCBI Taxonomy" id="9135"/>
    <lineage>
        <taxon>Eukaryota</taxon>
        <taxon>Metazoa</taxon>
        <taxon>Chordata</taxon>
        <taxon>Craniata</taxon>
        <taxon>Vertebrata</taxon>
        <taxon>Euteleostomi</taxon>
        <taxon>Archelosauria</taxon>
        <taxon>Archosauria</taxon>
        <taxon>Dinosauria</taxon>
        <taxon>Saurischia</taxon>
        <taxon>Theropoda</taxon>
        <taxon>Coelurosauria</taxon>
        <taxon>Aves</taxon>
        <taxon>Neognathae</taxon>
        <taxon>Neoaves</taxon>
        <taxon>Telluraves</taxon>
        <taxon>Australaves</taxon>
        <taxon>Passeriformes</taxon>
        <taxon>Passeroidea</taxon>
        <taxon>Fringillidae</taxon>
        <taxon>Carduelinae</taxon>
        <taxon>Serinus</taxon>
    </lineage>
</organism>
<name>A0A8C9NPD2_SERCA</name>
<reference evidence="5" key="1">
    <citation type="submission" date="2025-08" db="UniProtKB">
        <authorList>
            <consortium name="Ensembl"/>
        </authorList>
    </citation>
    <scope>IDENTIFICATION</scope>
</reference>
<evidence type="ECO:0000256" key="1">
    <source>
        <dbReference type="ARBA" id="ARBA00004127"/>
    </source>
</evidence>
<dbReference type="Proteomes" id="UP000694409">
    <property type="component" value="Unassembled WGS sequence"/>
</dbReference>
<keyword evidence="6" id="KW-1185">Reference proteome</keyword>
<evidence type="ECO:0000256" key="2">
    <source>
        <dbReference type="ARBA" id="ARBA00022692"/>
    </source>
</evidence>
<evidence type="ECO:0000256" key="4">
    <source>
        <dbReference type="ARBA" id="ARBA00023136"/>
    </source>
</evidence>